<name>A0A1I8F0M6_WUCBA</name>
<dbReference type="WBParaSite" id="maker-PairedContig_792-snap-gene-0.11-mRNA-1">
    <property type="protein sequence ID" value="maker-PairedContig_792-snap-gene-0.11-mRNA-1"/>
    <property type="gene ID" value="maker-PairedContig_792-snap-gene-0.11"/>
</dbReference>
<dbReference type="STRING" id="6293.A0A1I8F0M6"/>
<dbReference type="AlphaFoldDB" id="A0A1I8F0M6"/>
<protein>
    <submittedName>
        <fullName evidence="3">Uncharacterized protein</fullName>
    </submittedName>
</protein>
<feature type="signal peptide" evidence="2">
    <location>
        <begin position="1"/>
        <end position="19"/>
    </location>
</feature>
<proteinExistence type="predicted"/>
<reference evidence="3" key="1">
    <citation type="submission" date="2016-11" db="UniProtKB">
        <authorList>
            <consortium name="WormBaseParasite"/>
        </authorList>
    </citation>
    <scope>IDENTIFICATION</scope>
    <source>
        <strain evidence="3">pt0022</strain>
    </source>
</reference>
<sequence>MRLIGNKLLIATNLFLIDAHGSMDSSIGENYSVVHSTPYCHNSLSEKLSAASAIPNSNNTISHDKMQQQQQHAAVSVKFSIKKNHTFVRKCRHSLQKSPSSHQVYGSNASSGSRHSSGIHVTPLPSDSGIVDYEIF</sequence>
<feature type="compositionally biased region" description="Polar residues" evidence="1">
    <location>
        <begin position="96"/>
        <end position="105"/>
    </location>
</feature>
<keyword evidence="2" id="KW-0732">Signal</keyword>
<feature type="chain" id="PRO_5009318483" evidence="2">
    <location>
        <begin position="20"/>
        <end position="136"/>
    </location>
</feature>
<feature type="region of interest" description="Disordered" evidence="1">
    <location>
        <begin position="93"/>
        <end position="123"/>
    </location>
</feature>
<accession>A0A1I8F0M6</accession>
<feature type="compositionally biased region" description="Low complexity" evidence="1">
    <location>
        <begin position="106"/>
        <end position="118"/>
    </location>
</feature>
<evidence type="ECO:0000256" key="1">
    <source>
        <dbReference type="SAM" id="MobiDB-lite"/>
    </source>
</evidence>
<organism evidence="3">
    <name type="scientific">Wuchereria bancrofti</name>
    <dbReference type="NCBI Taxonomy" id="6293"/>
    <lineage>
        <taxon>Eukaryota</taxon>
        <taxon>Metazoa</taxon>
        <taxon>Ecdysozoa</taxon>
        <taxon>Nematoda</taxon>
        <taxon>Chromadorea</taxon>
        <taxon>Rhabditida</taxon>
        <taxon>Spirurina</taxon>
        <taxon>Spiruromorpha</taxon>
        <taxon>Filarioidea</taxon>
        <taxon>Onchocercidae</taxon>
        <taxon>Wuchereria</taxon>
    </lineage>
</organism>
<evidence type="ECO:0000256" key="2">
    <source>
        <dbReference type="SAM" id="SignalP"/>
    </source>
</evidence>
<evidence type="ECO:0000313" key="3">
    <source>
        <dbReference type="WBParaSite" id="maker-PairedContig_792-snap-gene-0.11-mRNA-1"/>
    </source>
</evidence>